<organism evidence="1 2">
    <name type="scientific">Petrolisthes manimaculis</name>
    <dbReference type="NCBI Taxonomy" id="1843537"/>
    <lineage>
        <taxon>Eukaryota</taxon>
        <taxon>Metazoa</taxon>
        <taxon>Ecdysozoa</taxon>
        <taxon>Arthropoda</taxon>
        <taxon>Crustacea</taxon>
        <taxon>Multicrustacea</taxon>
        <taxon>Malacostraca</taxon>
        <taxon>Eumalacostraca</taxon>
        <taxon>Eucarida</taxon>
        <taxon>Decapoda</taxon>
        <taxon>Pleocyemata</taxon>
        <taxon>Anomura</taxon>
        <taxon>Galatheoidea</taxon>
        <taxon>Porcellanidae</taxon>
        <taxon>Petrolisthes</taxon>
    </lineage>
</organism>
<proteinExistence type="predicted"/>
<protein>
    <submittedName>
        <fullName evidence="1">Uncharacterized protein</fullName>
    </submittedName>
</protein>
<name>A0AAE1Q7S5_9EUCA</name>
<dbReference type="EMBL" id="JAWZYT010000559">
    <property type="protein sequence ID" value="KAK4321780.1"/>
    <property type="molecule type" value="Genomic_DNA"/>
</dbReference>
<comment type="caution">
    <text evidence="1">The sequence shown here is derived from an EMBL/GenBank/DDBJ whole genome shotgun (WGS) entry which is preliminary data.</text>
</comment>
<evidence type="ECO:0000313" key="1">
    <source>
        <dbReference type="EMBL" id="KAK4321780.1"/>
    </source>
</evidence>
<sequence>MPAWQMEKIMIKLLLYKNAGFIASPSVCCSGVEAETNHIFMQLSLLDMSMYSTGLLISGARQQLWNTQKFSFSS</sequence>
<dbReference type="AlphaFoldDB" id="A0AAE1Q7S5"/>
<gene>
    <name evidence="1" type="ORF">Pmani_007408</name>
</gene>
<keyword evidence="2" id="KW-1185">Reference proteome</keyword>
<reference evidence="1" key="1">
    <citation type="submission" date="2023-11" db="EMBL/GenBank/DDBJ databases">
        <title>Genome assemblies of two species of porcelain crab, Petrolisthes cinctipes and Petrolisthes manimaculis (Anomura: Porcellanidae).</title>
        <authorList>
            <person name="Angst P."/>
        </authorList>
    </citation>
    <scope>NUCLEOTIDE SEQUENCE</scope>
    <source>
        <strain evidence="1">PB745_02</strain>
        <tissue evidence="1">Gill</tissue>
    </source>
</reference>
<dbReference type="Proteomes" id="UP001292094">
    <property type="component" value="Unassembled WGS sequence"/>
</dbReference>
<accession>A0AAE1Q7S5</accession>
<evidence type="ECO:0000313" key="2">
    <source>
        <dbReference type="Proteomes" id="UP001292094"/>
    </source>
</evidence>